<comment type="similarity">
    <text evidence="9">Belongs to the TmcA family.</text>
</comment>
<dbReference type="PANTHER" id="PTHR10925:SF5">
    <property type="entry name" value="RNA CYTIDINE ACETYLTRANSFERASE"/>
    <property type="match status" value="1"/>
</dbReference>
<feature type="binding site" evidence="9">
    <location>
        <position position="391"/>
    </location>
    <ligand>
        <name>ATP</name>
        <dbReference type="ChEBI" id="CHEBI:30616"/>
    </ligand>
</feature>
<keyword evidence="7 9" id="KW-0694">RNA-binding</keyword>
<keyword evidence="6 9" id="KW-0067">ATP-binding</keyword>
<dbReference type="GO" id="GO:1990883">
    <property type="term" value="F:18S rRNA cytidine N-acetyltransferase activity"/>
    <property type="evidence" value="ECO:0007669"/>
    <property type="project" value="TreeGrafter"/>
</dbReference>
<dbReference type="GO" id="GO:1904812">
    <property type="term" value="P:rRNA acetylation involved in maturation of SSU-rRNA"/>
    <property type="evidence" value="ECO:0007669"/>
    <property type="project" value="TreeGrafter"/>
</dbReference>
<name>A0A1H2Z3W5_9GAMM</name>
<dbReference type="InterPro" id="IPR027417">
    <property type="entry name" value="P-loop_NTPase"/>
</dbReference>
<evidence type="ECO:0000256" key="8">
    <source>
        <dbReference type="ARBA" id="ARBA00023315"/>
    </source>
</evidence>
<evidence type="ECO:0000256" key="3">
    <source>
        <dbReference type="ARBA" id="ARBA00022679"/>
    </source>
</evidence>
<comment type="catalytic activity">
    <reaction evidence="9">
        <text>cytidine(34) in elongator tRNA(Met) + acetyl-CoA + ATP + H2O = N(4)-acetylcytidine(34) in elongator tRNA(Met) + ADP + phosphate + CoA + H(+)</text>
        <dbReference type="Rhea" id="RHEA:43788"/>
        <dbReference type="Rhea" id="RHEA-COMP:10693"/>
        <dbReference type="Rhea" id="RHEA-COMP:10694"/>
        <dbReference type="ChEBI" id="CHEBI:15377"/>
        <dbReference type="ChEBI" id="CHEBI:15378"/>
        <dbReference type="ChEBI" id="CHEBI:30616"/>
        <dbReference type="ChEBI" id="CHEBI:43474"/>
        <dbReference type="ChEBI" id="CHEBI:57287"/>
        <dbReference type="ChEBI" id="CHEBI:57288"/>
        <dbReference type="ChEBI" id="CHEBI:74900"/>
        <dbReference type="ChEBI" id="CHEBI:82748"/>
        <dbReference type="ChEBI" id="CHEBI:456216"/>
        <dbReference type="EC" id="2.3.1.193"/>
    </reaction>
</comment>
<dbReference type="InterPro" id="IPR024914">
    <property type="entry name" value="tRNA_acetyltr_TmcA"/>
</dbReference>
<dbReference type="InterPro" id="IPR013562">
    <property type="entry name" value="TmcA/NAT10_N"/>
</dbReference>
<keyword evidence="2 9" id="KW-0820">tRNA-binding</keyword>
<feature type="domain" description="N-acetyltransferase" evidence="12">
    <location>
        <begin position="441"/>
        <end position="549"/>
    </location>
</feature>
<keyword evidence="8 9" id="KW-0012">Acyltransferase</keyword>
<accession>A0A1H2Z3W5</accession>
<dbReference type="GO" id="GO:0051391">
    <property type="term" value="P:tRNA acetylation"/>
    <property type="evidence" value="ECO:0007669"/>
    <property type="project" value="UniProtKB-UniRule"/>
</dbReference>
<evidence type="ECO:0000256" key="6">
    <source>
        <dbReference type="ARBA" id="ARBA00022840"/>
    </source>
</evidence>
<dbReference type="InterPro" id="IPR007807">
    <property type="entry name" value="TcmA/NAT10_helicase"/>
</dbReference>
<keyword evidence="3 9" id="KW-0808">Transferase</keyword>
<evidence type="ECO:0000259" key="11">
    <source>
        <dbReference type="Pfam" id="PF08351"/>
    </source>
</evidence>
<dbReference type="InterPro" id="IPR038321">
    <property type="entry name" value="TmcA_C_sf"/>
</dbReference>
<dbReference type="Gene3D" id="1.20.120.890">
    <property type="entry name" value="tRNA(Met) cytidine acetyltransferase, tail domain"/>
    <property type="match status" value="1"/>
</dbReference>
<evidence type="ECO:0000256" key="5">
    <source>
        <dbReference type="ARBA" id="ARBA00022741"/>
    </source>
</evidence>
<evidence type="ECO:0000256" key="2">
    <source>
        <dbReference type="ARBA" id="ARBA00022555"/>
    </source>
</evidence>
<evidence type="ECO:0000259" key="10">
    <source>
        <dbReference type="Pfam" id="PF05127"/>
    </source>
</evidence>
<dbReference type="HAMAP" id="MF_01886">
    <property type="entry name" value="tRNA_acetyltr_TmcA"/>
    <property type="match status" value="1"/>
</dbReference>
<evidence type="ECO:0000313" key="14">
    <source>
        <dbReference type="Proteomes" id="UP000198500"/>
    </source>
</evidence>
<dbReference type="SUPFAM" id="SSF55729">
    <property type="entry name" value="Acyl-CoA N-acyltransferases (Nat)"/>
    <property type="match status" value="2"/>
</dbReference>
<dbReference type="GO" id="GO:0002101">
    <property type="term" value="P:tRNA wobble cytosine modification"/>
    <property type="evidence" value="ECO:0007669"/>
    <property type="project" value="UniProtKB-UniRule"/>
</dbReference>
<dbReference type="InterPro" id="IPR000182">
    <property type="entry name" value="GNAT_dom"/>
</dbReference>
<dbReference type="Gene3D" id="3.40.630.30">
    <property type="match status" value="1"/>
</dbReference>
<dbReference type="GO" id="GO:0051392">
    <property type="term" value="F:tRNA cytidine N4-acetyltransferase activity"/>
    <property type="evidence" value="ECO:0007669"/>
    <property type="project" value="UniProtKB-UniRule"/>
</dbReference>
<feature type="binding site" evidence="9">
    <location>
        <begin position="533"/>
        <end position="535"/>
    </location>
    <ligand>
        <name>acetyl-CoA</name>
        <dbReference type="ChEBI" id="CHEBI:57288"/>
    </ligand>
</feature>
<sequence length="747" mass="81649">MPANEKPSGTVVGASQVTSATSDDPVIEALQSWSSQLQVQRWRGLLWVTGESGDCYRRARAIWEGIRWTVPIWVSAVAPAWMADDEHWLSPEKARTRLGGECDLVVMDAVGTNDGFDPEAFGILSGAITAGGLLVLLTPVDWGCRPDADYRRLAEYPYEPSQLSAHYLRRLSRHLTHADDIAHWPVLEALSLPPLKTSHSPATTCHDPDCLTSDQALAVKRLTRLRRRRPLVITADRGRGKTAALGIACARLLMAGERDIWVTAPRSSAVEALFERLKVLCPEGERQRHCFTLMDGDRAHRVRFAAPDALTALDEDEEAPGGRGSILLVDEAAAIPAPLLGYWLVVFPRIAFATTVHGYEGAGRGFALRFRDRLDQLTPEWRGCHMAEPVRWASGDPLESVTSRLLMLDAEPSETVVSAGPTPVRWSPAMLASDEIRLRALFGLLVQAHYRTQPSDLRRLLDGPGVSLAGKEVARSPVAVVVTVDEGGFDRSLADQVALGFRRPQGHLLAQSLAAHAGSRQALTSRVRRIWRIAVHESYRRHGWGAQLLSGEVNRASDDEIDLLGASFGADPGLMAFWRHQGFRAVRVGLTREAASGEHALMVVRGTSAAGKELANALANRFQALLPALLAFELRRLDPLVGAAILSEGDGQTLSADAWRDAEDVISGNREPGLARPALQALTRLGLRQGAPLNDDAWLLVAVLFQGRDPAWLARRLSLSGGKQVRQRLKEALARWRRGLDEGWASG</sequence>
<evidence type="ECO:0000256" key="1">
    <source>
        <dbReference type="ARBA" id="ARBA00022490"/>
    </source>
</evidence>
<feature type="domain" description="TmcA/NAT10 N-terminal" evidence="11">
    <location>
        <begin position="26"/>
        <end position="184"/>
    </location>
</feature>
<dbReference type="InterPro" id="IPR016181">
    <property type="entry name" value="Acyl_CoA_acyltransferase"/>
</dbReference>
<dbReference type="EMBL" id="FNNI01000004">
    <property type="protein sequence ID" value="SDX12027.1"/>
    <property type="molecule type" value="Genomic_DNA"/>
</dbReference>
<dbReference type="Proteomes" id="UP000198500">
    <property type="component" value="Unassembled WGS sequence"/>
</dbReference>
<keyword evidence="5 9" id="KW-0547">Nucleotide-binding</keyword>
<evidence type="ECO:0000256" key="4">
    <source>
        <dbReference type="ARBA" id="ARBA00022694"/>
    </source>
</evidence>
<keyword evidence="14" id="KW-1185">Reference proteome</keyword>
<dbReference type="RefSeq" id="WP_092569065.1">
    <property type="nucleotide sequence ID" value="NZ_BMXH01000001.1"/>
</dbReference>
<dbReference type="GO" id="GO:0005737">
    <property type="term" value="C:cytoplasm"/>
    <property type="evidence" value="ECO:0007669"/>
    <property type="project" value="UniProtKB-SubCell"/>
</dbReference>
<dbReference type="GO" id="GO:0000049">
    <property type="term" value="F:tRNA binding"/>
    <property type="evidence" value="ECO:0007669"/>
    <property type="project" value="UniProtKB-UniRule"/>
</dbReference>
<dbReference type="Gene3D" id="3.40.50.11040">
    <property type="match status" value="1"/>
</dbReference>
<comment type="caution">
    <text evidence="9">Lacks conserved residue(s) required for the propagation of feature annotation.</text>
</comment>
<evidence type="ECO:0000313" key="13">
    <source>
        <dbReference type="EMBL" id="SDX12027.1"/>
    </source>
</evidence>
<gene>
    <name evidence="9" type="primary">tmcA</name>
    <name evidence="13" type="ORF">SAMN05443545_10432</name>
</gene>
<dbReference type="OrthoDB" id="5578851at2"/>
<dbReference type="STRING" id="574349.SAMN05443545_10432"/>
<comment type="subcellular location">
    <subcellularLocation>
        <location evidence="9">Cytoplasm</location>
    </subcellularLocation>
</comment>
<keyword evidence="4 9" id="KW-0819">tRNA processing</keyword>
<feature type="domain" description="TcmA/NAT10 helicase" evidence="10">
    <location>
        <begin position="232"/>
        <end position="409"/>
    </location>
</feature>
<dbReference type="GO" id="GO:0005524">
    <property type="term" value="F:ATP binding"/>
    <property type="evidence" value="ECO:0007669"/>
    <property type="project" value="UniProtKB-UniRule"/>
</dbReference>
<comment type="function">
    <text evidence="9">Catalyzes the formation of N(4)-acetylcytidine (ac(4)C) at the wobble position of tRNA(Met), by using acetyl-CoA as an acetyl donor and ATP (or GTP).</text>
</comment>
<dbReference type="Pfam" id="PF05127">
    <property type="entry name" value="NAT10_TcmA_helicase"/>
    <property type="match status" value="1"/>
</dbReference>
<dbReference type="PANTHER" id="PTHR10925">
    <property type="entry name" value="N-ACETYLTRANSFERASE 10"/>
    <property type="match status" value="1"/>
</dbReference>
<protein>
    <recommendedName>
        <fullName evidence="9">tRNA(Met) cytidine acetyltransferase TmcA</fullName>
        <ecNumber evidence="9">2.3.1.193</ecNumber>
    </recommendedName>
</protein>
<dbReference type="Gene3D" id="3.40.50.300">
    <property type="entry name" value="P-loop containing nucleotide triphosphate hydrolases"/>
    <property type="match status" value="1"/>
</dbReference>
<dbReference type="SUPFAM" id="SSF52540">
    <property type="entry name" value="P-loop containing nucleoside triphosphate hydrolases"/>
    <property type="match status" value="1"/>
</dbReference>
<evidence type="ECO:0000259" key="12">
    <source>
        <dbReference type="Pfam" id="PF13718"/>
    </source>
</evidence>
<dbReference type="EC" id="2.3.1.193" evidence="9"/>
<feature type="domain" description="N-acetyltransferase" evidence="12">
    <location>
        <begin position="553"/>
        <end position="605"/>
    </location>
</feature>
<evidence type="ECO:0000256" key="9">
    <source>
        <dbReference type="HAMAP-Rule" id="MF_01886"/>
    </source>
</evidence>
<dbReference type="AlphaFoldDB" id="A0A1H2Z3W5"/>
<dbReference type="InterPro" id="IPR032672">
    <property type="entry name" value="TmcA/NAT10/Kre33"/>
</dbReference>
<dbReference type="Pfam" id="PF13718">
    <property type="entry name" value="GNAT_acetyltr_2"/>
    <property type="match status" value="2"/>
</dbReference>
<feature type="binding site" evidence="9">
    <location>
        <position position="215"/>
    </location>
    <ligand>
        <name>ATP</name>
        <dbReference type="ChEBI" id="CHEBI:30616"/>
    </ligand>
</feature>
<reference evidence="13 14" key="1">
    <citation type="submission" date="2016-10" db="EMBL/GenBank/DDBJ databases">
        <authorList>
            <person name="de Groot N.N."/>
        </authorList>
    </citation>
    <scope>NUCLEOTIDE SEQUENCE [LARGE SCALE GENOMIC DNA]</scope>
    <source>
        <strain evidence="13 14">DSM 19219</strain>
    </source>
</reference>
<proteinExistence type="inferred from homology"/>
<organism evidence="13 14">
    <name type="scientific">Aidingimonas halophila</name>
    <dbReference type="NCBI Taxonomy" id="574349"/>
    <lineage>
        <taxon>Bacteria</taxon>
        <taxon>Pseudomonadati</taxon>
        <taxon>Pseudomonadota</taxon>
        <taxon>Gammaproteobacteria</taxon>
        <taxon>Oceanospirillales</taxon>
        <taxon>Halomonadaceae</taxon>
        <taxon>Aidingimonas</taxon>
    </lineage>
</organism>
<evidence type="ECO:0000256" key="7">
    <source>
        <dbReference type="ARBA" id="ARBA00022884"/>
    </source>
</evidence>
<keyword evidence="1 9" id="KW-0963">Cytoplasm</keyword>
<dbReference type="Pfam" id="PF08351">
    <property type="entry name" value="TmcA_N"/>
    <property type="match status" value="1"/>
</dbReference>